<dbReference type="AlphaFoldDB" id="F5RBE1"/>
<dbReference type="Proteomes" id="UP000005019">
    <property type="component" value="Unassembled WGS sequence"/>
</dbReference>
<organism evidence="1 2">
    <name type="scientific">Methyloversatilis universalis (strain ATCC BAA-1314 / DSM 25237 / JCM 13912 / CCUG 52030 / FAM5)</name>
    <dbReference type="NCBI Taxonomy" id="1000565"/>
    <lineage>
        <taxon>Bacteria</taxon>
        <taxon>Pseudomonadati</taxon>
        <taxon>Pseudomonadota</taxon>
        <taxon>Betaproteobacteria</taxon>
        <taxon>Nitrosomonadales</taxon>
        <taxon>Sterolibacteriaceae</taxon>
        <taxon>Methyloversatilis</taxon>
    </lineage>
</organism>
<evidence type="ECO:0000313" key="2">
    <source>
        <dbReference type="Proteomes" id="UP000005019"/>
    </source>
</evidence>
<dbReference type="OrthoDB" id="9081907at2"/>
<dbReference type="eggNOG" id="ENOG50316S6">
    <property type="taxonomic scope" value="Bacteria"/>
</dbReference>
<dbReference type="EMBL" id="AFHG01000043">
    <property type="protein sequence ID" value="EGK72112.1"/>
    <property type="molecule type" value="Genomic_DNA"/>
</dbReference>
<reference evidence="1 2" key="1">
    <citation type="journal article" date="2011" name="J. Bacteriol.">
        <title>Genome sequence of Methyloversatilis universalis FAM5T, a methylotrophic representative of the order Rhodocyclales.</title>
        <authorList>
            <person name="Kittichotirat W."/>
            <person name="Good N.M."/>
            <person name="Hall R."/>
            <person name="Bringel F."/>
            <person name="Lajus A."/>
            <person name="Medigue C."/>
            <person name="Smalley N.E."/>
            <person name="Beck D."/>
            <person name="Bumgarner R."/>
            <person name="Vuilleumier S."/>
            <person name="Kalyuzhnaya M.G."/>
        </authorList>
    </citation>
    <scope>NUCLEOTIDE SEQUENCE [LARGE SCALE GENOMIC DNA]</scope>
    <source>
        <strain evidence="2">ATCC BAA-1314 / JCM 13912 / FAM5</strain>
    </source>
</reference>
<accession>F5RBE1</accession>
<protein>
    <submittedName>
        <fullName evidence="1">Uncharacterized protein</fullName>
    </submittedName>
</protein>
<proteinExistence type="predicted"/>
<comment type="caution">
    <text evidence="1">The sequence shown here is derived from an EMBL/GenBank/DDBJ whole genome shotgun (WGS) entry which is preliminary data.</text>
</comment>
<evidence type="ECO:0000313" key="1">
    <source>
        <dbReference type="EMBL" id="EGK72112.1"/>
    </source>
</evidence>
<keyword evidence="2" id="KW-1185">Reference proteome</keyword>
<sequence length="211" mass="22880">MKTHLTDTTGPQLDQDTYEALLAGALAARTCGETAVRALLALPDAELGRRLKQEIALYLEVNNPPTSKATLSRPVRAGAGKRMGRGLRALVEDLALAARRQWVEDGELITATALQSGLHLSARALSQAVNARRMFTVRVDATDYFPAFYLCATPARRKLEAVTKSLGDMPGQNKLWFFTSPHESLGGLTPLQALPLLPGRIKFAAADFLAR</sequence>
<name>F5RBE1_METUF</name>
<dbReference type="RefSeq" id="WP_008060514.1">
    <property type="nucleotide sequence ID" value="NZ_AFHG01000043.1"/>
</dbReference>
<gene>
    <name evidence="1" type="ORF">METUNv1_01584</name>
</gene>